<dbReference type="GO" id="GO:0005737">
    <property type="term" value="C:cytoplasm"/>
    <property type="evidence" value="ECO:0007669"/>
    <property type="project" value="TreeGrafter"/>
</dbReference>
<dbReference type="OrthoDB" id="202962at2759"/>
<keyword evidence="3" id="KW-1185">Reference proteome</keyword>
<evidence type="ECO:0000313" key="3">
    <source>
        <dbReference type="Proteomes" id="UP001165082"/>
    </source>
</evidence>
<protein>
    <submittedName>
        <fullName evidence="2">Uncharacterized protein</fullName>
    </submittedName>
</protein>
<evidence type="ECO:0000313" key="2">
    <source>
        <dbReference type="EMBL" id="GMH62299.1"/>
    </source>
</evidence>
<dbReference type="PROSITE" id="PS51221">
    <property type="entry name" value="TTL"/>
    <property type="match status" value="1"/>
</dbReference>
<gene>
    <name evidence="2" type="ORF">TrRE_jg12462</name>
</gene>
<dbReference type="InterPro" id="IPR027749">
    <property type="entry name" value="TTLL12"/>
</dbReference>
<accession>A0A9W7DZG1</accession>
<dbReference type="Proteomes" id="UP001165082">
    <property type="component" value="Unassembled WGS sequence"/>
</dbReference>
<feature type="coiled-coil region" evidence="1">
    <location>
        <begin position="252"/>
        <end position="279"/>
    </location>
</feature>
<dbReference type="Pfam" id="PF03133">
    <property type="entry name" value="TTL"/>
    <property type="match status" value="1"/>
</dbReference>
<dbReference type="PANTHER" id="PTHR46088">
    <property type="entry name" value="TUBULIN--TYROSINE LIGASE-LIKE PROTEIN 12"/>
    <property type="match status" value="1"/>
</dbReference>
<organism evidence="2 3">
    <name type="scientific">Triparma retinervis</name>
    <dbReference type="NCBI Taxonomy" id="2557542"/>
    <lineage>
        <taxon>Eukaryota</taxon>
        <taxon>Sar</taxon>
        <taxon>Stramenopiles</taxon>
        <taxon>Ochrophyta</taxon>
        <taxon>Bolidophyceae</taxon>
        <taxon>Parmales</taxon>
        <taxon>Triparmaceae</taxon>
        <taxon>Triparma</taxon>
    </lineage>
</organism>
<keyword evidence="1" id="KW-0175">Coiled coil</keyword>
<evidence type="ECO:0000256" key="1">
    <source>
        <dbReference type="SAM" id="Coils"/>
    </source>
</evidence>
<dbReference type="PANTHER" id="PTHR46088:SF1">
    <property type="entry name" value="TUBULIN--TYROSINE LIGASE-LIKE PROTEIN 12"/>
    <property type="match status" value="1"/>
</dbReference>
<dbReference type="AlphaFoldDB" id="A0A9W7DZG1"/>
<proteinExistence type="predicted"/>
<dbReference type="EMBL" id="BRXZ01002451">
    <property type="protein sequence ID" value="GMH62299.1"/>
    <property type="molecule type" value="Genomic_DNA"/>
</dbReference>
<sequence length="348" mass="39246">MVALSSRKDPRDDNEEDGVEKRIVVHTDYAALRSITSENSFSTLKHIEFTEDPKLATHWFHIAQEKGSKVVSTLKEASEYVSSEVNSKTEYVAQQLVENPLLVGGRKFDLRVWIFVRAFEQDHFEAYMSKFFHARVSNKAYDKEELDDEEVFLTVSSYKSELEDGIRYTPSRLKEKLLEDDPDFDFDVLVESIVKLARELFRSLAPSIGRWPRSNAYYGIDVIISKEEKGGIGGYKSSLLEVNYGGDFDSAKETQRQEVAEREKDKDKAEAEAEAEAEAAASVAASAATTTPITPKLLEINYAGDVEELKKVAEANSVIDEFLQWGDDLANALFTNGDLSKNERLIKL</sequence>
<dbReference type="InterPro" id="IPR004344">
    <property type="entry name" value="TTL/TTLL_fam"/>
</dbReference>
<dbReference type="Gene3D" id="3.30.470.20">
    <property type="entry name" value="ATP-grasp fold, B domain"/>
    <property type="match status" value="1"/>
</dbReference>
<reference evidence="2" key="1">
    <citation type="submission" date="2022-07" db="EMBL/GenBank/DDBJ databases">
        <title>Genome analysis of Parmales, a sister group of diatoms, reveals the evolutionary specialization of diatoms from phago-mixotrophs to photoautotrophs.</title>
        <authorList>
            <person name="Ban H."/>
            <person name="Sato S."/>
            <person name="Yoshikawa S."/>
            <person name="Kazumasa Y."/>
            <person name="Nakamura Y."/>
            <person name="Ichinomiya M."/>
            <person name="Saitoh K."/>
            <person name="Sato N."/>
            <person name="Blanc-Mathieu R."/>
            <person name="Endo H."/>
            <person name="Kuwata A."/>
            <person name="Ogata H."/>
        </authorList>
    </citation>
    <scope>NUCLEOTIDE SEQUENCE</scope>
</reference>
<name>A0A9W7DZG1_9STRA</name>
<comment type="caution">
    <text evidence="2">The sequence shown here is derived from an EMBL/GenBank/DDBJ whole genome shotgun (WGS) entry which is preliminary data.</text>
</comment>